<dbReference type="PANTHER" id="PTHR28049:SF1">
    <property type="entry name" value="DSC E3 UBIQUITIN LIGASE COMPLEX SUBUNIT 3"/>
    <property type="match status" value="1"/>
</dbReference>
<dbReference type="SUPFAM" id="SSF54236">
    <property type="entry name" value="Ubiquitin-like"/>
    <property type="match status" value="1"/>
</dbReference>
<feature type="domain" description="Ubiquitin-like" evidence="3">
    <location>
        <begin position="16"/>
        <end position="77"/>
    </location>
</feature>
<protein>
    <recommendedName>
        <fullName evidence="3">Ubiquitin-like domain-containing protein</fullName>
    </recommendedName>
</protein>
<dbReference type="InterPro" id="IPR045226">
    <property type="entry name" value="Dsc3"/>
</dbReference>
<dbReference type="InterPro" id="IPR019413">
    <property type="entry name" value="Dsc3_ub-like_dom"/>
</dbReference>
<dbReference type="InterPro" id="IPR025390">
    <property type="entry name" value="Dsc3_C"/>
</dbReference>
<dbReference type="AlphaFoldDB" id="L8FRJ9"/>
<dbReference type="Pfam" id="PF13373">
    <property type="entry name" value="Dsc3_C"/>
    <property type="match status" value="1"/>
</dbReference>
<dbReference type="InParanoid" id="L8FRJ9"/>
<dbReference type="Proteomes" id="UP000011064">
    <property type="component" value="Unassembled WGS sequence"/>
</dbReference>
<feature type="transmembrane region" description="Helical" evidence="2">
    <location>
        <begin position="217"/>
        <end position="236"/>
    </location>
</feature>
<dbReference type="Gene3D" id="3.10.20.90">
    <property type="entry name" value="Phosphatidylinositol 3-kinase Catalytic Subunit, Chain A, domain 1"/>
    <property type="match status" value="1"/>
</dbReference>
<dbReference type="InterPro" id="IPR029071">
    <property type="entry name" value="Ubiquitin-like_domsf"/>
</dbReference>
<dbReference type="PANTHER" id="PTHR28049">
    <property type="entry name" value="TRANSMEMBRANE PROTEIN YOR223W"/>
    <property type="match status" value="1"/>
</dbReference>
<keyword evidence="5" id="KW-1185">Reference proteome</keyword>
<evidence type="ECO:0000256" key="1">
    <source>
        <dbReference type="SAM" id="MobiDB-lite"/>
    </source>
</evidence>
<gene>
    <name evidence="4" type="ORF">GMDG_06249</name>
</gene>
<keyword evidence="2" id="KW-1133">Transmembrane helix</keyword>
<dbReference type="PROSITE" id="PS50053">
    <property type="entry name" value="UBIQUITIN_2"/>
    <property type="match status" value="1"/>
</dbReference>
<dbReference type="VEuPathDB" id="FungiDB:GMDG_06249"/>
<dbReference type="FunCoup" id="L8FRJ9">
    <property type="interactions" value="11"/>
</dbReference>
<dbReference type="EMBL" id="GL573319">
    <property type="protein sequence ID" value="ELR03595.1"/>
    <property type="molecule type" value="Genomic_DNA"/>
</dbReference>
<evidence type="ECO:0000313" key="4">
    <source>
        <dbReference type="EMBL" id="ELR03595.1"/>
    </source>
</evidence>
<proteinExistence type="predicted"/>
<accession>L8FRJ9</accession>
<name>L8FRJ9_PSED2</name>
<sequence>MEEPTTAPPPKAEAPFPLTVRFTTSLPDLDLDIPLPSRTTIITLKSLIRASLPPSHSLNRLRLIYSGRLLPDSSLLTTVLKPPPPPPPQADRKGKAPVPPTQRIYINCSIGDALSAADLASEASSARAPSPAAPVAAPTTTAAQPRGFDRLLTSSFTPAEVGALRLQFMAVQASMHTPDTMPSPTTLRRMEDAWLDDNGSGGGVAEVEAAGGALDDLLWGHVMGFLWPLGALGWLGREEWAWSERRRMAVWSGVVLGMGFGLMRMMG</sequence>
<reference evidence="5" key="1">
    <citation type="submission" date="2010-09" db="EMBL/GenBank/DDBJ databases">
        <title>The genome sequence of Geomyces destructans 20631-21.</title>
        <authorList>
            <consortium name="The Broad Institute Genome Sequencing Platform"/>
            <person name="Cuomo C.A."/>
            <person name="Blehert D.S."/>
            <person name="Lorch J.M."/>
            <person name="Young S.K."/>
            <person name="Zeng Q."/>
            <person name="Gargeya S."/>
            <person name="Fitzgerald M."/>
            <person name="Haas B."/>
            <person name="Abouelleil A."/>
            <person name="Alvarado L."/>
            <person name="Arachchi H.M."/>
            <person name="Berlin A."/>
            <person name="Brown A."/>
            <person name="Chapman S.B."/>
            <person name="Chen Z."/>
            <person name="Dunbar C."/>
            <person name="Freedman E."/>
            <person name="Gearin G."/>
            <person name="Gellesch M."/>
            <person name="Goldberg J."/>
            <person name="Griggs A."/>
            <person name="Gujja S."/>
            <person name="Heiman D."/>
            <person name="Howarth C."/>
            <person name="Larson L."/>
            <person name="Lui A."/>
            <person name="MacDonald P.J.P."/>
            <person name="Montmayeur A."/>
            <person name="Murphy C."/>
            <person name="Neiman D."/>
            <person name="Pearson M."/>
            <person name="Priest M."/>
            <person name="Roberts A."/>
            <person name="Saif S."/>
            <person name="Shea T."/>
            <person name="Shenoy N."/>
            <person name="Sisk P."/>
            <person name="Stolte C."/>
            <person name="Sykes S."/>
            <person name="Wortman J."/>
            <person name="Nusbaum C."/>
            <person name="Birren B."/>
        </authorList>
    </citation>
    <scope>NUCLEOTIDE SEQUENCE [LARGE SCALE GENOMIC DNA]</scope>
    <source>
        <strain evidence="5">ATCC MYA-4855 / 20631-21</strain>
    </source>
</reference>
<feature type="region of interest" description="Disordered" evidence="1">
    <location>
        <begin position="76"/>
        <end position="99"/>
    </location>
</feature>
<keyword evidence="2" id="KW-0472">Membrane</keyword>
<dbReference type="GO" id="GO:0005783">
    <property type="term" value="C:endoplasmic reticulum"/>
    <property type="evidence" value="ECO:0007669"/>
    <property type="project" value="TreeGrafter"/>
</dbReference>
<dbReference type="OrthoDB" id="2556122at2759"/>
<organism evidence="4 5">
    <name type="scientific">Pseudogymnoascus destructans (strain ATCC MYA-4855 / 20631-21)</name>
    <name type="common">Bat white-nose syndrome fungus</name>
    <name type="synonym">Geomyces destructans</name>
    <dbReference type="NCBI Taxonomy" id="658429"/>
    <lineage>
        <taxon>Eukaryota</taxon>
        <taxon>Fungi</taxon>
        <taxon>Dikarya</taxon>
        <taxon>Ascomycota</taxon>
        <taxon>Pezizomycotina</taxon>
        <taxon>Leotiomycetes</taxon>
        <taxon>Thelebolales</taxon>
        <taxon>Thelebolaceae</taxon>
        <taxon>Pseudogymnoascus</taxon>
    </lineage>
</organism>
<evidence type="ECO:0000256" key="2">
    <source>
        <dbReference type="SAM" id="Phobius"/>
    </source>
</evidence>
<evidence type="ECO:0000313" key="5">
    <source>
        <dbReference type="Proteomes" id="UP000011064"/>
    </source>
</evidence>
<dbReference type="Pfam" id="PF10302">
    <property type="entry name" value="Dsc3_N"/>
    <property type="match status" value="1"/>
</dbReference>
<dbReference type="InterPro" id="IPR000626">
    <property type="entry name" value="Ubiquitin-like_dom"/>
</dbReference>
<feature type="transmembrane region" description="Helical" evidence="2">
    <location>
        <begin position="248"/>
        <end position="266"/>
    </location>
</feature>
<dbReference type="GO" id="GO:0044695">
    <property type="term" value="C:Dsc E3 ubiquitin ligase complex"/>
    <property type="evidence" value="ECO:0007669"/>
    <property type="project" value="InterPro"/>
</dbReference>
<dbReference type="HOGENOM" id="CLU_035821_0_0_1"/>
<evidence type="ECO:0000259" key="3">
    <source>
        <dbReference type="PROSITE" id="PS50053"/>
    </source>
</evidence>
<keyword evidence="2" id="KW-0812">Transmembrane</keyword>
<dbReference type="STRING" id="658429.L8FRJ9"/>